<gene>
    <name evidence="1" type="ORF">ABS642_03250</name>
</gene>
<dbReference type="Gene3D" id="3.40.50.12780">
    <property type="entry name" value="N-terminal domain of ligase-like"/>
    <property type="match status" value="1"/>
</dbReference>
<dbReference type="RefSeq" id="WP_350352232.1">
    <property type="nucleotide sequence ID" value="NZ_CP158357.1"/>
</dbReference>
<dbReference type="SUPFAM" id="SSF56801">
    <property type="entry name" value="Acetyl-CoA synthetase-like"/>
    <property type="match status" value="1"/>
</dbReference>
<sequence length="433" mass="49228">MSTLRILREFAAVRWGRPLRTRAAVERRQARLLRRHLRFLRHRSPHFRRLLETHAFAELPLMDKSVMMGRFDEINTVGVQRDEALALAIANERSREFDADLGENSVGLSSGTSGHRGLFIVCPRERDAWVGTVLARTLPRGRLTGHRIALFLRADNSLYESVGSKVVSFSYFDVYADMDENIRRLEAYRPTILVAPPSVLRLIARAADAGRFRTVPQKVYAVAEVLEIADEERIATSLRQPRIHQLYQCTEGFLAHTCEAGVIHLNEDSVLFEREQLDDQRFTPIVTDLRRRAQPIVRYRLGDVLRARTGPCRCGSALAAIERIEGRVGDTLVFRGLDGRRVPVFADVMSRALLYAEGFDEYRVVQTNASLLEISLDVLDDRTMGSVTAEVDALAERLGCERPEIVFLPYMRDGSVKLRRVARTWRGDADEEL</sequence>
<accession>A0AAU7VY41</accession>
<dbReference type="InterPro" id="IPR042099">
    <property type="entry name" value="ANL_N_sf"/>
</dbReference>
<name>A0AAU7VY41_9MICO</name>
<dbReference type="AlphaFoldDB" id="A0AAU7VY41"/>
<evidence type="ECO:0000313" key="1">
    <source>
        <dbReference type="EMBL" id="XBX79124.1"/>
    </source>
</evidence>
<protein>
    <submittedName>
        <fullName evidence="1">F390 synthetase-related protein</fullName>
    </submittedName>
</protein>
<dbReference type="NCBIfam" id="TIGR02304">
    <property type="entry name" value="aden_form_hyp"/>
    <property type="match status" value="1"/>
</dbReference>
<dbReference type="InterPro" id="IPR053158">
    <property type="entry name" value="CapK_Type1_Caps_Biosynth"/>
</dbReference>
<organism evidence="1">
    <name type="scientific">Microbacterium sp. A8/3-1</name>
    <dbReference type="NCBI Taxonomy" id="3160749"/>
    <lineage>
        <taxon>Bacteria</taxon>
        <taxon>Bacillati</taxon>
        <taxon>Actinomycetota</taxon>
        <taxon>Actinomycetes</taxon>
        <taxon>Micrococcales</taxon>
        <taxon>Microbacteriaceae</taxon>
        <taxon>Microbacterium</taxon>
    </lineage>
</organism>
<dbReference type="PANTHER" id="PTHR36932">
    <property type="entry name" value="CAPSULAR POLYSACCHARIDE BIOSYNTHESIS PROTEIN"/>
    <property type="match status" value="1"/>
</dbReference>
<dbReference type="EMBL" id="CP158357">
    <property type="protein sequence ID" value="XBX79124.1"/>
    <property type="molecule type" value="Genomic_DNA"/>
</dbReference>
<proteinExistence type="predicted"/>
<reference evidence="1" key="1">
    <citation type="submission" date="2024-06" db="EMBL/GenBank/DDBJ databases">
        <title>Draft genome sequence of Microbacterium sp. strain A8/3-1, isolated from Oxytropis tragacanthoides Fisch. ex DC. Root nodules in the Altai region of Russia.</title>
        <authorList>
            <person name="Sazanova A."/>
            <person name="Guro P."/>
            <person name="Kuznetsova I."/>
            <person name="Belimov A."/>
            <person name="Safronova V."/>
        </authorList>
    </citation>
    <scope>NUCLEOTIDE SEQUENCE</scope>
    <source>
        <strain evidence="1">A8/3-1</strain>
    </source>
</reference>
<dbReference type="PANTHER" id="PTHR36932:SF1">
    <property type="entry name" value="CAPSULAR POLYSACCHARIDE BIOSYNTHESIS PROTEIN"/>
    <property type="match status" value="1"/>
</dbReference>
<dbReference type="InterPro" id="IPR012685">
    <property type="entry name" value="CHP02304_F390_synth-rel"/>
</dbReference>